<evidence type="ECO:0000313" key="2">
    <source>
        <dbReference type="Proteomes" id="UP000019487"/>
    </source>
</evidence>
<dbReference type="OrthoDB" id="3437109at2759"/>
<keyword evidence="2" id="KW-1185">Reference proteome</keyword>
<dbReference type="PANTHER" id="PTHR37535:SF4">
    <property type="entry name" value="FLUG DOMAIN-CONTAINING PROTEIN"/>
    <property type="match status" value="1"/>
</dbReference>
<evidence type="ECO:0000313" key="1">
    <source>
        <dbReference type="EMBL" id="ESZ91826.1"/>
    </source>
</evidence>
<gene>
    <name evidence="1" type="ORF">SBOR_7778</name>
</gene>
<dbReference type="AlphaFoldDB" id="W9C7M0"/>
<protein>
    <submittedName>
        <fullName evidence="1">Uncharacterized protein</fullName>
    </submittedName>
</protein>
<organism evidence="1 2">
    <name type="scientific">Sclerotinia borealis (strain F-4128)</name>
    <dbReference type="NCBI Taxonomy" id="1432307"/>
    <lineage>
        <taxon>Eukaryota</taxon>
        <taxon>Fungi</taxon>
        <taxon>Dikarya</taxon>
        <taxon>Ascomycota</taxon>
        <taxon>Pezizomycotina</taxon>
        <taxon>Leotiomycetes</taxon>
        <taxon>Helotiales</taxon>
        <taxon>Sclerotiniaceae</taxon>
        <taxon>Sclerotinia</taxon>
    </lineage>
</organism>
<dbReference type="PANTHER" id="PTHR37535">
    <property type="entry name" value="FLUG DOMAIN PROTEIN"/>
    <property type="match status" value="1"/>
</dbReference>
<comment type="caution">
    <text evidence="1">The sequence shown here is derived from an EMBL/GenBank/DDBJ whole genome shotgun (WGS) entry which is preliminary data.</text>
</comment>
<reference evidence="1 2" key="1">
    <citation type="journal article" date="2014" name="Genome Announc.">
        <title>Draft genome sequence of Sclerotinia borealis, a psychrophilic plant pathogenic fungus.</title>
        <authorList>
            <person name="Mardanov A.V."/>
            <person name="Beletsky A.V."/>
            <person name="Kadnikov V.V."/>
            <person name="Ignatov A.N."/>
            <person name="Ravin N.V."/>
        </authorList>
    </citation>
    <scope>NUCLEOTIDE SEQUENCE [LARGE SCALE GENOMIC DNA]</scope>
    <source>
        <strain evidence="2">F-4157</strain>
    </source>
</reference>
<dbReference type="HOGENOM" id="CLU_818857_0_0_1"/>
<dbReference type="Proteomes" id="UP000019487">
    <property type="component" value="Unassembled WGS sequence"/>
</dbReference>
<dbReference type="InterPro" id="IPR021842">
    <property type="entry name" value="DUF3435"/>
</dbReference>
<sequence length="344" mass="39728">MLSLEELLADIEDADANEFVTIPLTPPTQRGYEGIWLQWENYLTRLSKPDLQPTLAVMKGFFKMIATERCGVLNERLAVQSLIAYAIRFKAVHDRKHETSLNSRLMRQLRVWIKSDLARRLKLSTRTRVKPIATTDDLRDLIGYLWMNNLHHFDYERTRIQLAFMIMLLAYTASRPSAIVESNAYHLTGQAMLYKDLKFSLQKDKDGDRPQMSLEVTFNFRKNKRFDDGSVFQQLLFEDRESPDMCPITAFLALAFADHAFSTITDIGQLYDKHICPGKYVDIPFKESILNTPILRNPREPHSIHKTTIVTVSGIQTIAQLIQFIEQTFNVTQGEHIDFSYGGF</sequence>
<accession>W9C7M0</accession>
<name>W9C7M0_SCLBF</name>
<dbReference type="STRING" id="1432307.W9C7M0"/>
<dbReference type="Pfam" id="PF11917">
    <property type="entry name" value="DUF3435"/>
    <property type="match status" value="1"/>
</dbReference>
<proteinExistence type="predicted"/>
<dbReference type="EMBL" id="AYSA01000452">
    <property type="protein sequence ID" value="ESZ91826.1"/>
    <property type="molecule type" value="Genomic_DNA"/>
</dbReference>